<sequence>SPASFLRLSRTCKIVHACVGGYIRRAFNIDRHLARWFADPAAFRALQARTTTLVSGSNALQFFERTAYPGADLDLFTPREHMLTLALWLLQCGYAFVPAPGQMSDADLGALALPDELGAALEREDARDRELDAYENMFCVIKVYTFCKAAPGGPGKPLKVQVIGSNVPPVAAVLHFHSTCVMNVISYSTAYSLYPRATFESRRALVCPTRGLEQGPALQKYASRGWDMLPASSSDLSLEPSFAAGPRWIDDEQSWVLQL</sequence>
<dbReference type="Proteomes" id="UP000814140">
    <property type="component" value="Unassembled WGS sequence"/>
</dbReference>
<feature type="non-terminal residue" evidence="1">
    <location>
        <position position="1"/>
    </location>
</feature>
<gene>
    <name evidence="1" type="ORF">BV25DRAFT_1773159</name>
</gene>
<proteinExistence type="predicted"/>
<comment type="caution">
    <text evidence="1">The sequence shown here is derived from an EMBL/GenBank/DDBJ whole genome shotgun (WGS) entry which is preliminary data.</text>
</comment>
<reference evidence="1" key="2">
    <citation type="journal article" date="2022" name="New Phytol.">
        <title>Evolutionary transition to the ectomycorrhizal habit in the genomes of a hyperdiverse lineage of mushroom-forming fungi.</title>
        <authorList>
            <person name="Looney B."/>
            <person name="Miyauchi S."/>
            <person name="Morin E."/>
            <person name="Drula E."/>
            <person name="Courty P.E."/>
            <person name="Kohler A."/>
            <person name="Kuo A."/>
            <person name="LaButti K."/>
            <person name="Pangilinan J."/>
            <person name="Lipzen A."/>
            <person name="Riley R."/>
            <person name="Andreopoulos W."/>
            <person name="He G."/>
            <person name="Johnson J."/>
            <person name="Nolan M."/>
            <person name="Tritt A."/>
            <person name="Barry K.W."/>
            <person name="Grigoriev I.V."/>
            <person name="Nagy L.G."/>
            <person name="Hibbett D."/>
            <person name="Henrissat B."/>
            <person name="Matheny P.B."/>
            <person name="Labbe J."/>
            <person name="Martin F.M."/>
        </authorList>
    </citation>
    <scope>NUCLEOTIDE SEQUENCE</scope>
    <source>
        <strain evidence="1">HHB10654</strain>
    </source>
</reference>
<accession>A0ACB8SYX4</accession>
<evidence type="ECO:0000313" key="1">
    <source>
        <dbReference type="EMBL" id="KAI0061372.1"/>
    </source>
</evidence>
<reference evidence="1" key="1">
    <citation type="submission" date="2021-03" db="EMBL/GenBank/DDBJ databases">
        <authorList>
            <consortium name="DOE Joint Genome Institute"/>
            <person name="Ahrendt S."/>
            <person name="Looney B.P."/>
            <person name="Miyauchi S."/>
            <person name="Morin E."/>
            <person name="Drula E."/>
            <person name="Courty P.E."/>
            <person name="Chicoki N."/>
            <person name="Fauchery L."/>
            <person name="Kohler A."/>
            <person name="Kuo A."/>
            <person name="Labutti K."/>
            <person name="Pangilinan J."/>
            <person name="Lipzen A."/>
            <person name="Riley R."/>
            <person name="Andreopoulos W."/>
            <person name="He G."/>
            <person name="Johnson J."/>
            <person name="Barry K.W."/>
            <person name="Grigoriev I.V."/>
            <person name="Nagy L."/>
            <person name="Hibbett D."/>
            <person name="Henrissat B."/>
            <person name="Matheny P.B."/>
            <person name="Labbe J."/>
            <person name="Martin F."/>
        </authorList>
    </citation>
    <scope>NUCLEOTIDE SEQUENCE</scope>
    <source>
        <strain evidence="1">HHB10654</strain>
    </source>
</reference>
<organism evidence="1 2">
    <name type="scientific">Artomyces pyxidatus</name>
    <dbReference type="NCBI Taxonomy" id="48021"/>
    <lineage>
        <taxon>Eukaryota</taxon>
        <taxon>Fungi</taxon>
        <taxon>Dikarya</taxon>
        <taxon>Basidiomycota</taxon>
        <taxon>Agaricomycotina</taxon>
        <taxon>Agaricomycetes</taxon>
        <taxon>Russulales</taxon>
        <taxon>Auriscalpiaceae</taxon>
        <taxon>Artomyces</taxon>
    </lineage>
</organism>
<name>A0ACB8SYX4_9AGAM</name>
<keyword evidence="2" id="KW-1185">Reference proteome</keyword>
<dbReference type="EMBL" id="MU277213">
    <property type="protein sequence ID" value="KAI0061372.1"/>
    <property type="molecule type" value="Genomic_DNA"/>
</dbReference>
<feature type="non-terminal residue" evidence="1">
    <location>
        <position position="259"/>
    </location>
</feature>
<protein>
    <submittedName>
        <fullName evidence="1">Uncharacterized protein</fullName>
    </submittedName>
</protein>
<evidence type="ECO:0000313" key="2">
    <source>
        <dbReference type="Proteomes" id="UP000814140"/>
    </source>
</evidence>